<dbReference type="Pfam" id="PF02214">
    <property type="entry name" value="BTB_2"/>
    <property type="match status" value="1"/>
</dbReference>
<dbReference type="AlphaFoldDB" id="A0AAX6IH21"/>
<evidence type="ECO:0000313" key="4">
    <source>
        <dbReference type="EMBL" id="KAJ6851665.1"/>
    </source>
</evidence>
<dbReference type="InterPro" id="IPR000210">
    <property type="entry name" value="BTB/POZ_dom"/>
</dbReference>
<dbReference type="InterPro" id="IPR015943">
    <property type="entry name" value="WD40/YVTN_repeat-like_dom_sf"/>
</dbReference>
<comment type="pathway">
    <text evidence="1">Protein modification; protein ubiquitination.</text>
</comment>
<protein>
    <submittedName>
        <fullName evidence="4">BTB/POZ domain-containing protein-like</fullName>
    </submittedName>
</protein>
<evidence type="ECO:0000256" key="1">
    <source>
        <dbReference type="ARBA" id="ARBA00004906"/>
    </source>
</evidence>
<dbReference type="GO" id="GO:0051260">
    <property type="term" value="P:protein homooligomerization"/>
    <property type="evidence" value="ECO:0007669"/>
    <property type="project" value="InterPro"/>
</dbReference>
<dbReference type="PANTHER" id="PTHR11145:SF23">
    <property type="entry name" value="PROTEIN BINDING PROTEIN"/>
    <property type="match status" value="1"/>
</dbReference>
<dbReference type="InterPro" id="IPR011333">
    <property type="entry name" value="SKP1/BTB/POZ_sf"/>
</dbReference>
<dbReference type="Gene3D" id="2.130.10.10">
    <property type="entry name" value="YVTN repeat-like/Quinoprotein amine dehydrogenase"/>
    <property type="match status" value="1"/>
</dbReference>
<feature type="domain" description="BTB" evidence="3">
    <location>
        <begin position="26"/>
        <end position="118"/>
    </location>
</feature>
<dbReference type="InterPro" id="IPR045068">
    <property type="entry name" value="BACURD1-3"/>
</dbReference>
<dbReference type="Gene3D" id="3.30.710.10">
    <property type="entry name" value="Potassium Channel Kv1.1, Chain A"/>
    <property type="match status" value="1"/>
</dbReference>
<proteinExistence type="predicted"/>
<dbReference type="Pfam" id="PF25279">
    <property type="entry name" value="Beta_prop_At2g24240"/>
    <property type="match status" value="1"/>
</dbReference>
<keyword evidence="5" id="KW-1185">Reference proteome</keyword>
<dbReference type="InterPro" id="IPR057441">
    <property type="entry name" value="Beta_prop_At2g24240"/>
</dbReference>
<evidence type="ECO:0000313" key="5">
    <source>
        <dbReference type="Proteomes" id="UP001140949"/>
    </source>
</evidence>
<dbReference type="SMART" id="SM00225">
    <property type="entry name" value="BTB"/>
    <property type="match status" value="1"/>
</dbReference>
<name>A0AAX6IH21_IRIPA</name>
<feature type="region of interest" description="Disordered" evidence="2">
    <location>
        <begin position="1"/>
        <end position="25"/>
    </location>
</feature>
<accession>A0AAX6IH21</accession>
<sequence>MPPFATGAHPSAVSRRTKHPTGGAGDVVTLNVGGQIFQTTRQTLAAAGPASILSSPPPFLDRDPHLFSPLLSLLRSGRLPTPNPNPSFSIADLIQEAEFYGIDPSLLTATASHFDAFDLTRALALPLPGRDPVSAVHVSGTGSVHVAHGGKITSFDWSLSTKSTILTRFPAVDSLLTLTPSLVAAGAVDFSGLQILNLGSGSVKETLTWDGCPPGSGSAVQAIGSSPDHLFGSFESTRRTASGIVGFDRATLRPSVELGRREIFGAELDSAIPATKLKWIGGSNLLLASGSHAGPSGLSGNVRLWDVRSASPVWEISEKVDCFADLAASDSLSAIFKVGVSSGEVFMCDLRRLSADQPWVGIGRGMVQGNGKGCLIGCHADKVFVSRGGDLEVWSEVVMGGGGVRVGEDGVGPNERVMRRNVLGRREDLSGGNGRKRIVRMGFGGRRMVVVRKDDEQCVEVWESSVGRN</sequence>
<dbReference type="Proteomes" id="UP001140949">
    <property type="component" value="Unassembled WGS sequence"/>
</dbReference>
<organism evidence="4 5">
    <name type="scientific">Iris pallida</name>
    <name type="common">Sweet iris</name>
    <dbReference type="NCBI Taxonomy" id="29817"/>
    <lineage>
        <taxon>Eukaryota</taxon>
        <taxon>Viridiplantae</taxon>
        <taxon>Streptophyta</taxon>
        <taxon>Embryophyta</taxon>
        <taxon>Tracheophyta</taxon>
        <taxon>Spermatophyta</taxon>
        <taxon>Magnoliopsida</taxon>
        <taxon>Liliopsida</taxon>
        <taxon>Asparagales</taxon>
        <taxon>Iridaceae</taxon>
        <taxon>Iridoideae</taxon>
        <taxon>Irideae</taxon>
        <taxon>Iris</taxon>
    </lineage>
</organism>
<reference evidence="4" key="1">
    <citation type="journal article" date="2023" name="GigaByte">
        <title>Genome assembly of the bearded iris, Iris pallida Lam.</title>
        <authorList>
            <person name="Bruccoleri R.E."/>
            <person name="Oakeley E.J."/>
            <person name="Faust A.M.E."/>
            <person name="Altorfer M."/>
            <person name="Dessus-Babus S."/>
            <person name="Burckhardt D."/>
            <person name="Oertli M."/>
            <person name="Naumann U."/>
            <person name="Petersen F."/>
            <person name="Wong J."/>
        </authorList>
    </citation>
    <scope>NUCLEOTIDE SEQUENCE</scope>
    <source>
        <strain evidence="4">GSM-AAB239-AS_SAM_17_03QT</strain>
    </source>
</reference>
<dbReference type="SUPFAM" id="SSF101908">
    <property type="entry name" value="Putative isomerase YbhE"/>
    <property type="match status" value="1"/>
</dbReference>
<dbReference type="EMBL" id="JANAVB010002199">
    <property type="protein sequence ID" value="KAJ6851665.1"/>
    <property type="molecule type" value="Genomic_DNA"/>
</dbReference>
<dbReference type="InterPro" id="IPR003131">
    <property type="entry name" value="T1-type_BTB"/>
</dbReference>
<gene>
    <name evidence="4" type="ORF">M6B38_260150</name>
</gene>
<dbReference type="SUPFAM" id="SSF54695">
    <property type="entry name" value="POZ domain"/>
    <property type="match status" value="1"/>
</dbReference>
<evidence type="ECO:0000256" key="2">
    <source>
        <dbReference type="SAM" id="MobiDB-lite"/>
    </source>
</evidence>
<evidence type="ECO:0000259" key="3">
    <source>
        <dbReference type="SMART" id="SM00225"/>
    </source>
</evidence>
<dbReference type="PANTHER" id="PTHR11145">
    <property type="entry name" value="BTB/POZ DOMAIN-CONTAINING ADAPTER FOR CUL3-MEDIATED RHOA DEGRADATION PROTEIN FAMILY MEMBER"/>
    <property type="match status" value="1"/>
</dbReference>
<reference evidence="4" key="2">
    <citation type="submission" date="2023-04" db="EMBL/GenBank/DDBJ databases">
        <authorList>
            <person name="Bruccoleri R.E."/>
            <person name="Oakeley E.J."/>
            <person name="Faust A.-M."/>
            <person name="Dessus-Babus S."/>
            <person name="Altorfer M."/>
            <person name="Burckhardt D."/>
            <person name="Oertli M."/>
            <person name="Naumann U."/>
            <person name="Petersen F."/>
            <person name="Wong J."/>
        </authorList>
    </citation>
    <scope>NUCLEOTIDE SEQUENCE</scope>
    <source>
        <strain evidence="4">GSM-AAB239-AS_SAM_17_03QT</strain>
        <tissue evidence="4">Leaf</tissue>
    </source>
</reference>
<comment type="caution">
    <text evidence="4">The sequence shown here is derived from an EMBL/GenBank/DDBJ whole genome shotgun (WGS) entry which is preliminary data.</text>
</comment>